<dbReference type="PANTHER" id="PTHR48100:SF44">
    <property type="entry name" value="PHOSPHATASE C1620.13-RELATED"/>
    <property type="match status" value="1"/>
</dbReference>
<dbReference type="Proteomes" id="UP000823882">
    <property type="component" value="Unassembled WGS sequence"/>
</dbReference>
<dbReference type="GO" id="GO:0016791">
    <property type="term" value="F:phosphatase activity"/>
    <property type="evidence" value="ECO:0007669"/>
    <property type="project" value="TreeGrafter"/>
</dbReference>
<dbReference type="CDD" id="cd07067">
    <property type="entry name" value="HP_PGM_like"/>
    <property type="match status" value="1"/>
</dbReference>
<feature type="domain" description="N-acetyltransferase" evidence="2">
    <location>
        <begin position="238"/>
        <end position="381"/>
    </location>
</feature>
<name>A0A9D2P2E5_9FIRM</name>
<organism evidence="3 4">
    <name type="scientific">Candidatus Intestinimonas pullistercoris</name>
    <dbReference type="NCBI Taxonomy" id="2838623"/>
    <lineage>
        <taxon>Bacteria</taxon>
        <taxon>Bacillati</taxon>
        <taxon>Bacillota</taxon>
        <taxon>Clostridia</taxon>
        <taxon>Eubacteriales</taxon>
        <taxon>Intestinimonas</taxon>
    </lineage>
</organism>
<dbReference type="AlphaFoldDB" id="A0A9D2P2E5"/>
<dbReference type="EMBL" id="DWWJ01000160">
    <property type="protein sequence ID" value="HJC41645.1"/>
    <property type="molecule type" value="Genomic_DNA"/>
</dbReference>
<evidence type="ECO:0000259" key="2">
    <source>
        <dbReference type="PROSITE" id="PS51186"/>
    </source>
</evidence>
<dbReference type="CDD" id="cd04301">
    <property type="entry name" value="NAT_SF"/>
    <property type="match status" value="1"/>
</dbReference>
<comment type="caution">
    <text evidence="3">The sequence shown here is derived from an EMBL/GenBank/DDBJ whole genome shotgun (WGS) entry which is preliminary data.</text>
</comment>
<accession>A0A9D2P2E5</accession>
<evidence type="ECO:0000256" key="1">
    <source>
        <dbReference type="PIRSR" id="PIRSR613078-2"/>
    </source>
</evidence>
<dbReference type="PANTHER" id="PTHR48100">
    <property type="entry name" value="BROAD-SPECIFICITY PHOSPHATASE YOR283W-RELATED"/>
    <property type="match status" value="1"/>
</dbReference>
<dbReference type="Gene3D" id="3.40.50.1240">
    <property type="entry name" value="Phosphoglycerate mutase-like"/>
    <property type="match status" value="1"/>
</dbReference>
<dbReference type="InterPro" id="IPR029033">
    <property type="entry name" value="His_PPase_superfam"/>
</dbReference>
<dbReference type="InterPro" id="IPR050275">
    <property type="entry name" value="PGM_Phosphatase"/>
</dbReference>
<dbReference type="SUPFAM" id="SSF53254">
    <property type="entry name" value="Phosphoglycerate mutase-like"/>
    <property type="match status" value="1"/>
</dbReference>
<evidence type="ECO:0000313" key="4">
    <source>
        <dbReference type="Proteomes" id="UP000823882"/>
    </source>
</evidence>
<dbReference type="GO" id="GO:0005829">
    <property type="term" value="C:cytosol"/>
    <property type="evidence" value="ECO:0007669"/>
    <property type="project" value="TreeGrafter"/>
</dbReference>
<dbReference type="InterPro" id="IPR000182">
    <property type="entry name" value="GNAT_dom"/>
</dbReference>
<feature type="binding site" evidence="1">
    <location>
        <position position="58"/>
    </location>
    <ligand>
        <name>substrate</name>
    </ligand>
</feature>
<reference evidence="3" key="1">
    <citation type="journal article" date="2021" name="PeerJ">
        <title>Extensive microbial diversity within the chicken gut microbiome revealed by metagenomics and culture.</title>
        <authorList>
            <person name="Gilroy R."/>
            <person name="Ravi A."/>
            <person name="Getino M."/>
            <person name="Pursley I."/>
            <person name="Horton D.L."/>
            <person name="Alikhan N.F."/>
            <person name="Baker D."/>
            <person name="Gharbi K."/>
            <person name="Hall N."/>
            <person name="Watson M."/>
            <person name="Adriaenssens E.M."/>
            <person name="Foster-Nyarko E."/>
            <person name="Jarju S."/>
            <person name="Secka A."/>
            <person name="Antonio M."/>
            <person name="Oren A."/>
            <person name="Chaudhuri R.R."/>
            <person name="La Ragione R."/>
            <person name="Hildebrand F."/>
            <person name="Pallen M.J."/>
        </authorList>
    </citation>
    <scope>NUCLEOTIDE SEQUENCE</scope>
    <source>
        <strain evidence="3">CHK186-1790</strain>
    </source>
</reference>
<dbReference type="SUPFAM" id="SSF55729">
    <property type="entry name" value="Acyl-CoA N-acyltransferases (Nat)"/>
    <property type="match status" value="1"/>
</dbReference>
<dbReference type="Pfam" id="PF00583">
    <property type="entry name" value="Acetyltransf_1"/>
    <property type="match status" value="1"/>
</dbReference>
<keyword evidence="3" id="KW-0012">Acyltransferase</keyword>
<dbReference type="EC" id="2.3.1.-" evidence="3"/>
<evidence type="ECO:0000313" key="3">
    <source>
        <dbReference type="EMBL" id="HJC41645.1"/>
    </source>
</evidence>
<dbReference type="Pfam" id="PF00300">
    <property type="entry name" value="His_Phos_1"/>
    <property type="match status" value="1"/>
</dbReference>
<sequence>MTKLYLVRHAEAEGNLYRRIHGQYDSLVTDNGYRQIAALAHRFEDIPVDAVYSSDLLRTRTTARAIYEPKGLPLTTRKALREVSMGVWEDRTWGEVARTDAEQLRLFNATDARWQVEGGETFQALRERVPAALRQIVRNHPGQTVAVVCHGTAIRNALAVFQGLSIAESAKLPHSDNTAVSLLEFQGEEVRVVFHDDASHLPEEISTFAKQRWWKQDTGSMADANLWFRPLDMEREEDFFRQCRGEAWLDIHGSWDNYDGDAFAADALAQWRFDHNSVICVMMNDEPAGLLHLDLCREADKGIGYIPFVYLLPSYRKRGLGVQLIGQAVSVYRPLGRNYLRLRCAPDNLVAQRFYKRYGFYRVGSAAGTRVPLDLLEKYIGYGEPPRRGTL</sequence>
<protein>
    <submittedName>
        <fullName evidence="3">GNAT family N-acetyltransferase</fullName>
        <ecNumber evidence="3">2.3.1.-</ecNumber>
    </submittedName>
</protein>
<dbReference type="GO" id="GO:0016747">
    <property type="term" value="F:acyltransferase activity, transferring groups other than amino-acyl groups"/>
    <property type="evidence" value="ECO:0007669"/>
    <property type="project" value="InterPro"/>
</dbReference>
<dbReference type="InterPro" id="IPR016181">
    <property type="entry name" value="Acyl_CoA_acyltransferase"/>
</dbReference>
<proteinExistence type="predicted"/>
<feature type="binding site" evidence="1">
    <location>
        <begin position="8"/>
        <end position="15"/>
    </location>
    <ligand>
        <name>substrate</name>
    </ligand>
</feature>
<dbReference type="PROSITE" id="PS51186">
    <property type="entry name" value="GNAT"/>
    <property type="match status" value="1"/>
</dbReference>
<dbReference type="InterPro" id="IPR013078">
    <property type="entry name" value="His_Pase_superF_clade-1"/>
</dbReference>
<gene>
    <name evidence="3" type="ORF">H9701_08855</name>
</gene>
<dbReference type="Gene3D" id="3.40.630.30">
    <property type="match status" value="1"/>
</dbReference>
<keyword evidence="3" id="KW-0808">Transferase</keyword>
<reference evidence="3" key="2">
    <citation type="submission" date="2021-04" db="EMBL/GenBank/DDBJ databases">
        <authorList>
            <person name="Gilroy R."/>
        </authorList>
    </citation>
    <scope>NUCLEOTIDE SEQUENCE</scope>
    <source>
        <strain evidence="3">CHK186-1790</strain>
    </source>
</reference>
<dbReference type="SMART" id="SM00855">
    <property type="entry name" value="PGAM"/>
    <property type="match status" value="1"/>
</dbReference>